<dbReference type="Proteomes" id="UP000285190">
    <property type="component" value="Unassembled WGS sequence"/>
</dbReference>
<dbReference type="AlphaFoldDB" id="A0A418X0I2"/>
<dbReference type="InterPro" id="IPR036390">
    <property type="entry name" value="WH_DNA-bd_sf"/>
</dbReference>
<evidence type="ECO:0000313" key="1">
    <source>
        <dbReference type="EMBL" id="RJG05989.1"/>
    </source>
</evidence>
<evidence type="ECO:0000313" key="2">
    <source>
        <dbReference type="Proteomes" id="UP000285190"/>
    </source>
</evidence>
<gene>
    <name evidence="1" type="ORF">D3870_08140</name>
</gene>
<organism evidence="1 2">
    <name type="scientific">Noviherbaspirillum cavernae</name>
    <dbReference type="NCBI Taxonomy" id="2320862"/>
    <lineage>
        <taxon>Bacteria</taxon>
        <taxon>Pseudomonadati</taxon>
        <taxon>Pseudomonadota</taxon>
        <taxon>Betaproteobacteria</taxon>
        <taxon>Burkholderiales</taxon>
        <taxon>Oxalobacteraceae</taxon>
        <taxon>Noviherbaspirillum</taxon>
    </lineage>
</organism>
<protein>
    <submittedName>
        <fullName evidence="1">Uncharacterized protein</fullName>
    </submittedName>
</protein>
<dbReference type="RefSeq" id="WP_119738156.1">
    <property type="nucleotide sequence ID" value="NZ_QYUN01000002.1"/>
</dbReference>
<accession>A0A418X0I2</accession>
<proteinExistence type="predicted"/>
<dbReference type="OrthoDB" id="9924981at2"/>
<keyword evidence="2" id="KW-1185">Reference proteome</keyword>
<comment type="caution">
    <text evidence="1">The sequence shown here is derived from an EMBL/GenBank/DDBJ whole genome shotgun (WGS) entry which is preliminary data.</text>
</comment>
<dbReference type="SUPFAM" id="SSF46785">
    <property type="entry name" value="Winged helix' DNA-binding domain"/>
    <property type="match status" value="1"/>
</dbReference>
<sequence>MAATRLRQTYRQGIVNYLNSTDRYSSARDIATALDIPYKATIDALNMLRSMGRVARIGRKYSATWGSVRLAHQEQGANGWPMLAAAWFGPTVRFR</sequence>
<reference evidence="1 2" key="1">
    <citation type="submission" date="2018-09" db="EMBL/GenBank/DDBJ databases">
        <authorList>
            <person name="Zhu H."/>
        </authorList>
    </citation>
    <scope>NUCLEOTIDE SEQUENCE [LARGE SCALE GENOMIC DNA]</scope>
    <source>
        <strain evidence="1 2">K2R10-39</strain>
    </source>
</reference>
<name>A0A418X0I2_9BURK</name>
<dbReference type="EMBL" id="QYUN01000002">
    <property type="protein sequence ID" value="RJG05989.1"/>
    <property type="molecule type" value="Genomic_DNA"/>
</dbReference>